<evidence type="ECO:0000256" key="9">
    <source>
        <dbReference type="ARBA" id="ARBA00032098"/>
    </source>
</evidence>
<keyword evidence="7" id="KW-0560">Oxidoreductase</keyword>
<feature type="domain" description="Alcohol dehydrogenase iron-type/glycerol dehydrogenase GldA" evidence="11">
    <location>
        <begin position="53"/>
        <end position="183"/>
    </location>
</feature>
<gene>
    <name evidence="13" type="primary">ADHFE1</name>
</gene>
<comment type="similarity">
    <text evidence="3">Belongs to the iron-containing alcohol dehydrogenase family. Hydroxyacid-oxoacid transhydrogenase subfamily.</text>
</comment>
<dbReference type="CDD" id="cd08190">
    <property type="entry name" value="HOT"/>
    <property type="match status" value="1"/>
</dbReference>
<evidence type="ECO:0000256" key="8">
    <source>
        <dbReference type="ARBA" id="ARBA00023128"/>
    </source>
</evidence>
<name>A0A671E370_RHIFE</name>
<evidence type="ECO:0000256" key="10">
    <source>
        <dbReference type="ARBA" id="ARBA00049496"/>
    </source>
</evidence>
<dbReference type="SUPFAM" id="SSF56796">
    <property type="entry name" value="Dehydroquinate synthase-like"/>
    <property type="match status" value="1"/>
</dbReference>
<evidence type="ECO:0000256" key="2">
    <source>
        <dbReference type="ARBA" id="ARBA00004173"/>
    </source>
</evidence>
<dbReference type="GO" id="GO:0046872">
    <property type="term" value="F:metal ion binding"/>
    <property type="evidence" value="ECO:0007669"/>
    <property type="project" value="InterPro"/>
</dbReference>
<dbReference type="Pfam" id="PF25137">
    <property type="entry name" value="ADH_Fe_C"/>
    <property type="match status" value="1"/>
</dbReference>
<feature type="domain" description="Fe-containing alcohol dehydrogenase-like C-terminal" evidence="12">
    <location>
        <begin position="248"/>
        <end position="438"/>
    </location>
</feature>
<evidence type="ECO:0000256" key="7">
    <source>
        <dbReference type="ARBA" id="ARBA00023002"/>
    </source>
</evidence>
<reference evidence="14" key="3">
    <citation type="submission" date="2018-12" db="EMBL/GenBank/DDBJ databases">
        <title>G10K-VGP greater horseshoe bat female genome, primary haplotype.</title>
        <authorList>
            <person name="Teeling E."/>
            <person name="Myers G."/>
            <person name="Vernes S."/>
            <person name="Pippel M."/>
            <person name="Winkler S."/>
            <person name="Fedrigo O."/>
            <person name="Rhie A."/>
            <person name="Koren S."/>
            <person name="Phillippy A."/>
            <person name="Lewin H."/>
            <person name="Damas J."/>
            <person name="Howe K."/>
            <person name="Mountcastle J."/>
            <person name="Jarvis E.D."/>
        </authorList>
    </citation>
    <scope>NUCLEOTIDE SEQUENCE [LARGE SCALE GENOMIC DNA]</scope>
</reference>
<dbReference type="GO" id="GO:0047988">
    <property type="term" value="F:hydroxyacid-oxoacid transhydrogenase activity"/>
    <property type="evidence" value="ECO:0007669"/>
    <property type="project" value="UniProtKB-EC"/>
</dbReference>
<dbReference type="Proteomes" id="UP000472240">
    <property type="component" value="Chromosome 14"/>
</dbReference>
<keyword evidence="8" id="KW-0496">Mitochondrion</keyword>
<dbReference type="InterPro" id="IPR042157">
    <property type="entry name" value="HOT"/>
</dbReference>
<accession>A0A671E370</accession>
<dbReference type="FunFam" id="1.20.1090.10:FF:000003">
    <property type="entry name" value="Probable hydroxyacid-oxoacid transhydrogenase, mitochondrial"/>
    <property type="match status" value="1"/>
</dbReference>
<dbReference type="GO" id="GO:0004022">
    <property type="term" value="F:alcohol dehydrogenase (NAD+) activity"/>
    <property type="evidence" value="ECO:0007669"/>
    <property type="project" value="InterPro"/>
</dbReference>
<comment type="subcellular location">
    <subcellularLocation>
        <location evidence="2">Mitochondrion</location>
    </subcellularLocation>
</comment>
<dbReference type="EC" id="1.1.99.24" evidence="4"/>
<dbReference type="Gene3D" id="1.20.1090.10">
    <property type="entry name" value="Dehydroquinate synthase-like - alpha domain"/>
    <property type="match status" value="1"/>
</dbReference>
<evidence type="ECO:0000313" key="14">
    <source>
        <dbReference type="Proteomes" id="UP000472240"/>
    </source>
</evidence>
<dbReference type="GO" id="GO:0005739">
    <property type="term" value="C:mitochondrion"/>
    <property type="evidence" value="ECO:0007669"/>
    <property type="project" value="UniProtKB-SubCell"/>
</dbReference>
<evidence type="ECO:0000256" key="6">
    <source>
        <dbReference type="ARBA" id="ARBA00022946"/>
    </source>
</evidence>
<evidence type="ECO:0000256" key="1">
    <source>
        <dbReference type="ARBA" id="ARBA00000813"/>
    </source>
</evidence>
<evidence type="ECO:0000256" key="5">
    <source>
        <dbReference type="ARBA" id="ARBA00021046"/>
    </source>
</evidence>
<dbReference type="PANTHER" id="PTHR11496:SF83">
    <property type="entry name" value="HYDROXYACID-OXOACID TRANSHYDROGENASE, MITOCHONDRIAL"/>
    <property type="match status" value="1"/>
</dbReference>
<dbReference type="Pfam" id="PF00465">
    <property type="entry name" value="Fe-ADH"/>
    <property type="match status" value="1"/>
</dbReference>
<evidence type="ECO:0000313" key="13">
    <source>
        <dbReference type="Ensembl" id="ENSRFEP00010007784.1"/>
    </source>
</evidence>
<reference evidence="13 14" key="1">
    <citation type="journal article" date="2015" name="Annu Rev Anim Biosci">
        <title>The Genome 10K Project: a way forward.</title>
        <authorList>
            <person name="Koepfli K.P."/>
            <person name="Paten B."/>
            <person name="O'Brien S.J."/>
            <person name="Koepfli K.P."/>
            <person name="Paten B."/>
            <person name="Antunes A."/>
            <person name="Belov K."/>
            <person name="Bustamante C."/>
            <person name="Castoe T.A."/>
            <person name="Clawson H."/>
            <person name="Crawford A.J."/>
            <person name="Diekhans M."/>
            <person name="Distel D."/>
            <person name="Durbin R."/>
            <person name="Earl D."/>
            <person name="Fujita M.K."/>
            <person name="Gamble T."/>
            <person name="Georges A."/>
            <person name="Gemmell N."/>
            <person name="Gilbert M.T."/>
            <person name="Graves J.M."/>
            <person name="Green R.E."/>
            <person name="Hickey G."/>
            <person name="Jarvis E.D."/>
            <person name="Johnson W."/>
            <person name="Komissarov A."/>
            <person name="Korf I."/>
            <person name="Kuhn R."/>
            <person name="Larkin D.M."/>
            <person name="Lewin H."/>
            <person name="Lopez J.V."/>
            <person name="Ma J."/>
            <person name="Marques-Bonet T."/>
            <person name="Miller W."/>
            <person name="Murphy R."/>
            <person name="Pevzner P."/>
            <person name="Shapiro B."/>
            <person name="Steiner C."/>
            <person name="Tamazian G."/>
            <person name="Venkatesh B."/>
            <person name="Wang J."/>
            <person name="Wayne R."/>
            <person name="Wiley E."/>
            <person name="Yang H."/>
            <person name="Zhang G."/>
            <person name="Haussler D."/>
            <person name="Ryder O."/>
            <person name="O'Brien S.J."/>
        </authorList>
    </citation>
    <scope>NUCLEOTIDE SEQUENCE</scope>
</reference>
<dbReference type="AlphaFoldDB" id="A0A671E370"/>
<dbReference type="GeneTree" id="ENSGT00390000003849"/>
<evidence type="ECO:0000256" key="4">
    <source>
        <dbReference type="ARBA" id="ARBA00013182"/>
    </source>
</evidence>
<dbReference type="Ensembl" id="ENSRFET00010008567.1">
    <property type="protein sequence ID" value="ENSRFEP00010007784.1"/>
    <property type="gene ID" value="ENSRFEG00010005297.1"/>
</dbReference>
<organism evidence="13 14">
    <name type="scientific">Rhinolophus ferrumequinum</name>
    <name type="common">Greater horseshoe bat</name>
    <dbReference type="NCBI Taxonomy" id="59479"/>
    <lineage>
        <taxon>Eukaryota</taxon>
        <taxon>Metazoa</taxon>
        <taxon>Chordata</taxon>
        <taxon>Craniata</taxon>
        <taxon>Vertebrata</taxon>
        <taxon>Euteleostomi</taxon>
        <taxon>Mammalia</taxon>
        <taxon>Eutheria</taxon>
        <taxon>Laurasiatheria</taxon>
        <taxon>Chiroptera</taxon>
        <taxon>Yinpterochiroptera</taxon>
        <taxon>Rhinolophoidea</taxon>
        <taxon>Rhinolophidae</taxon>
        <taxon>Rhinolophinae</taxon>
        <taxon>Rhinolophus</taxon>
    </lineage>
</organism>
<evidence type="ECO:0000259" key="11">
    <source>
        <dbReference type="Pfam" id="PF00465"/>
    </source>
</evidence>
<protein>
    <recommendedName>
        <fullName evidence="5">Hydroxyacid-oxoacid transhydrogenase, mitochondrial</fullName>
        <ecNumber evidence="4">1.1.99.24</ecNumber>
    </recommendedName>
    <alternativeName>
        <fullName evidence="9">Alcohol dehydrogenase iron-containing protein 1</fullName>
    </alternativeName>
</protein>
<keyword evidence="6" id="KW-0809">Transit peptide</keyword>
<sequence length="441" mass="47661">MAAAARSRVAHLLRQLQRATCRCPAHSHTYSQAPAFSPYGKTTDYAFEMAVSNIRYGAGVTKEVGMDLQNMGAKNVCLMTDKNLSQLPPVQIVMDSLMKNGINFKVYDNVRVEPTDKSFMEAIEFAKKGAFDAYVAVGGGSTMDTCKAANLYASSPHSDILDYVSAPIGKGKPVSVPLKPLIAGIASRAIKPTLGLIDPLHTLHMPARVVANSGFDVLCHALESYTALPYHMRSPCPSNPISRPAYQGSNPISDIWAVQALRIVAKYLKRAVRNPDDIEARSYMHLASAFAGIGFGNAGVHLCHGMSYPISGLVKTYKAKDYNVDHPLVPHGLSVVLTSPAVFTFTAQMFPERHLEAAEILGAHTRTARTADAGPVLADALRKFLFDLDVDDGLAAVGYSKADIPALVKGTLPQERVTKLAPRPQSEEDLSALFEASMKLY</sequence>
<reference evidence="13" key="5">
    <citation type="submission" date="2025-09" db="UniProtKB">
        <authorList>
            <consortium name="Ensembl"/>
        </authorList>
    </citation>
    <scope>IDENTIFICATION</scope>
</reference>
<keyword evidence="14" id="KW-1185">Reference proteome</keyword>
<comment type="catalytic activity">
    <reaction evidence="1">
        <text>(S)-3-hydroxybutanoate + 2-oxoglutarate = (R)-2-hydroxyglutarate + acetoacetate</text>
        <dbReference type="Rhea" id="RHEA:23048"/>
        <dbReference type="ChEBI" id="CHEBI:11047"/>
        <dbReference type="ChEBI" id="CHEBI:13705"/>
        <dbReference type="ChEBI" id="CHEBI:15801"/>
        <dbReference type="ChEBI" id="CHEBI:16810"/>
        <dbReference type="EC" id="1.1.99.24"/>
    </reaction>
</comment>
<evidence type="ECO:0000259" key="12">
    <source>
        <dbReference type="Pfam" id="PF25137"/>
    </source>
</evidence>
<dbReference type="Gene3D" id="3.40.50.1970">
    <property type="match status" value="1"/>
</dbReference>
<dbReference type="InterPro" id="IPR039697">
    <property type="entry name" value="Alcohol_dehydrogenase_Fe"/>
</dbReference>
<dbReference type="PANTHER" id="PTHR11496">
    <property type="entry name" value="ALCOHOL DEHYDROGENASE"/>
    <property type="match status" value="1"/>
</dbReference>
<dbReference type="InterPro" id="IPR001670">
    <property type="entry name" value="ADH_Fe/GldA"/>
</dbReference>
<dbReference type="InterPro" id="IPR056798">
    <property type="entry name" value="ADH_Fe_C"/>
</dbReference>
<proteinExistence type="inferred from homology"/>
<comment type="catalytic activity">
    <reaction evidence="10">
        <text>4-hydroxybutanoate + 2-oxoglutarate = (R)-2-hydroxyglutarate + succinate semialdehyde</text>
        <dbReference type="Rhea" id="RHEA:24734"/>
        <dbReference type="ChEBI" id="CHEBI:15801"/>
        <dbReference type="ChEBI" id="CHEBI:16724"/>
        <dbReference type="ChEBI" id="CHEBI:16810"/>
        <dbReference type="ChEBI" id="CHEBI:57706"/>
        <dbReference type="EC" id="1.1.99.24"/>
    </reaction>
</comment>
<evidence type="ECO:0000256" key="3">
    <source>
        <dbReference type="ARBA" id="ARBA00010005"/>
    </source>
</evidence>
<reference evidence="13" key="4">
    <citation type="submission" date="2025-08" db="UniProtKB">
        <authorList>
            <consortium name="Ensembl"/>
        </authorList>
    </citation>
    <scope>IDENTIFICATION</scope>
</reference>
<reference evidence="13 14" key="2">
    <citation type="journal article" date="2018" name="Annu Rev Anim Biosci">
        <title>Bat Biology, Genomes, and the Bat1K Project: To Generate Chromosome-Level Genomes for All Living Bat Species.</title>
        <authorList>
            <person name="Teeling E.C."/>
            <person name="Vernes S.C."/>
            <person name="Davalos L.M."/>
            <person name="Ray D.A."/>
            <person name="Gilbert M.T.P."/>
            <person name="Myers E."/>
        </authorList>
    </citation>
    <scope>NUCLEOTIDE SEQUENCE</scope>
</reference>